<dbReference type="Pfam" id="PF00232">
    <property type="entry name" value="Glyco_hydro_1"/>
    <property type="match status" value="1"/>
</dbReference>
<name>A0AA38LE36_TAXCH</name>
<dbReference type="GO" id="GO:0005975">
    <property type="term" value="P:carbohydrate metabolic process"/>
    <property type="evidence" value="ECO:0007669"/>
    <property type="project" value="InterPro"/>
</dbReference>
<evidence type="ECO:0000256" key="1">
    <source>
        <dbReference type="ARBA" id="ARBA00010838"/>
    </source>
</evidence>
<evidence type="ECO:0000313" key="4">
    <source>
        <dbReference type="EMBL" id="KAH9318530.1"/>
    </source>
</evidence>
<evidence type="ECO:0008006" key="6">
    <source>
        <dbReference type="Google" id="ProtNLM"/>
    </source>
</evidence>
<dbReference type="InterPro" id="IPR017853">
    <property type="entry name" value="GH"/>
</dbReference>
<dbReference type="FunFam" id="3.20.20.80:FF:000020">
    <property type="entry name" value="Beta-glucosidase 12"/>
    <property type="match status" value="1"/>
</dbReference>
<organism evidence="4 5">
    <name type="scientific">Taxus chinensis</name>
    <name type="common">Chinese yew</name>
    <name type="synonym">Taxus wallichiana var. chinensis</name>
    <dbReference type="NCBI Taxonomy" id="29808"/>
    <lineage>
        <taxon>Eukaryota</taxon>
        <taxon>Viridiplantae</taxon>
        <taxon>Streptophyta</taxon>
        <taxon>Embryophyta</taxon>
        <taxon>Tracheophyta</taxon>
        <taxon>Spermatophyta</taxon>
        <taxon>Pinopsida</taxon>
        <taxon>Pinidae</taxon>
        <taxon>Conifers II</taxon>
        <taxon>Cupressales</taxon>
        <taxon>Taxaceae</taxon>
        <taxon>Taxus</taxon>
    </lineage>
</organism>
<sequence length="445" mass="50559">VEGAYLEDGKGLSNWDVFTHTHPGNITDGSNGDIADDQYHRYMEDTKLMESLGVDSYRFSISWSRVLPAGRGTVNLDAITFYNNLIDTLLLKGIEPFVTLNHYDLPQQLEDAYAGWLSPHVIKDYEAFVDVCFKAFGDRVKYWATFNEPNIFVEAGYMKGEFPPCRCSWPYGNCTDGNSEIEPYLAAHNVLLSHGAAVDIYRRKYQSVQGGYIGIVICAEWYEPLRSIPDDIAAVHRLLAFDTAWFLDPIVFGKYPPEMRRVLGRRLPTFSAELSVKMKGSFDFIGINHYSALYAKDCIFSSCLPITNLPDAMVYTTGERNGIPIGEPTAMEDSFVVPYGIEKIVMYVKERYNNPVIMITENGYAQENEPSAPLSDVLNDTGRVNQMKSYLTYLAAAMRKGADVRGYYVWSILDNFEWLYGYTKRFGLHYVDYATQKRYPKLSAH</sequence>
<dbReference type="InterPro" id="IPR001360">
    <property type="entry name" value="Glyco_hydro_1"/>
</dbReference>
<evidence type="ECO:0000313" key="5">
    <source>
        <dbReference type="Proteomes" id="UP000824469"/>
    </source>
</evidence>
<dbReference type="PANTHER" id="PTHR10353:SF236">
    <property type="entry name" value="BETA-GLUCOSIDASE 18"/>
    <property type="match status" value="1"/>
</dbReference>
<comment type="caution">
    <text evidence="4">The sequence shown here is derived from an EMBL/GenBank/DDBJ whole genome shotgun (WGS) entry which is preliminary data.</text>
</comment>
<dbReference type="PANTHER" id="PTHR10353">
    <property type="entry name" value="GLYCOSYL HYDROLASE"/>
    <property type="match status" value="1"/>
</dbReference>
<dbReference type="SUPFAM" id="SSF51445">
    <property type="entry name" value="(Trans)glycosidases"/>
    <property type="match status" value="1"/>
</dbReference>
<dbReference type="PRINTS" id="PR00131">
    <property type="entry name" value="GLHYDRLASE1"/>
</dbReference>
<dbReference type="Gene3D" id="3.20.20.80">
    <property type="entry name" value="Glycosidases"/>
    <property type="match status" value="1"/>
</dbReference>
<reference evidence="4 5" key="1">
    <citation type="journal article" date="2021" name="Nat. Plants">
        <title>The Taxus genome provides insights into paclitaxel biosynthesis.</title>
        <authorList>
            <person name="Xiong X."/>
            <person name="Gou J."/>
            <person name="Liao Q."/>
            <person name="Li Y."/>
            <person name="Zhou Q."/>
            <person name="Bi G."/>
            <person name="Li C."/>
            <person name="Du R."/>
            <person name="Wang X."/>
            <person name="Sun T."/>
            <person name="Guo L."/>
            <person name="Liang H."/>
            <person name="Lu P."/>
            <person name="Wu Y."/>
            <person name="Zhang Z."/>
            <person name="Ro D.K."/>
            <person name="Shang Y."/>
            <person name="Huang S."/>
            <person name="Yan J."/>
        </authorList>
    </citation>
    <scope>NUCLEOTIDE SEQUENCE [LARGE SCALE GENOMIC DNA]</scope>
    <source>
        <strain evidence="4">Ta-2019</strain>
    </source>
</reference>
<comment type="similarity">
    <text evidence="1 3">Belongs to the glycosyl hydrolase 1 family.</text>
</comment>
<dbReference type="GO" id="GO:0008422">
    <property type="term" value="F:beta-glucosidase activity"/>
    <property type="evidence" value="ECO:0007669"/>
    <property type="project" value="TreeGrafter"/>
</dbReference>
<dbReference type="Proteomes" id="UP000824469">
    <property type="component" value="Unassembled WGS sequence"/>
</dbReference>
<gene>
    <name evidence="4" type="ORF">KI387_020299</name>
</gene>
<protein>
    <recommendedName>
        <fullName evidence="6">Beta-glucosidase</fullName>
    </recommendedName>
</protein>
<dbReference type="AlphaFoldDB" id="A0AA38LE36"/>
<accession>A0AA38LE36</accession>
<dbReference type="EMBL" id="JAHRHJ020000004">
    <property type="protein sequence ID" value="KAH9318530.1"/>
    <property type="molecule type" value="Genomic_DNA"/>
</dbReference>
<dbReference type="OMA" id="FFCETIF"/>
<keyword evidence="5" id="KW-1185">Reference proteome</keyword>
<evidence type="ECO:0000256" key="2">
    <source>
        <dbReference type="ARBA" id="ARBA00022801"/>
    </source>
</evidence>
<evidence type="ECO:0000256" key="3">
    <source>
        <dbReference type="RuleBase" id="RU003690"/>
    </source>
</evidence>
<feature type="non-terminal residue" evidence="4">
    <location>
        <position position="445"/>
    </location>
</feature>
<keyword evidence="2" id="KW-0378">Hydrolase</keyword>
<proteinExistence type="inferred from homology"/>
<feature type="non-terminal residue" evidence="4">
    <location>
        <position position="1"/>
    </location>
</feature>